<dbReference type="GO" id="GO:0005856">
    <property type="term" value="C:cytoskeleton"/>
    <property type="evidence" value="ECO:0007669"/>
    <property type="project" value="TreeGrafter"/>
</dbReference>
<dbReference type="PANTHER" id="PTHR32083">
    <property type="entry name" value="CILIA AND FLAGELLA-ASSOCIATED PROTEIN 58-RELATED"/>
    <property type="match status" value="1"/>
</dbReference>
<evidence type="ECO:0000313" key="4">
    <source>
        <dbReference type="EMBL" id="KAF6469091.1"/>
    </source>
</evidence>
<organism evidence="4 5">
    <name type="scientific">Molossus molossus</name>
    <name type="common">Pallas' mastiff bat</name>
    <name type="synonym">Vespertilio molossus</name>
    <dbReference type="NCBI Taxonomy" id="27622"/>
    <lineage>
        <taxon>Eukaryota</taxon>
        <taxon>Metazoa</taxon>
        <taxon>Chordata</taxon>
        <taxon>Craniata</taxon>
        <taxon>Vertebrata</taxon>
        <taxon>Euteleostomi</taxon>
        <taxon>Mammalia</taxon>
        <taxon>Eutheria</taxon>
        <taxon>Laurasiatheria</taxon>
        <taxon>Chiroptera</taxon>
        <taxon>Yangochiroptera</taxon>
        <taxon>Molossidae</taxon>
        <taxon>Molossus</taxon>
    </lineage>
</organism>
<keyword evidence="1 2" id="KW-0175">Coiled coil</keyword>
<gene>
    <name evidence="4" type="ORF">HJG59_002218</name>
</gene>
<evidence type="ECO:0000313" key="5">
    <source>
        <dbReference type="Proteomes" id="UP000550707"/>
    </source>
</evidence>
<evidence type="ECO:0000256" key="3">
    <source>
        <dbReference type="SAM" id="MobiDB-lite"/>
    </source>
</evidence>
<evidence type="ECO:0000256" key="2">
    <source>
        <dbReference type="SAM" id="Coils"/>
    </source>
</evidence>
<name>A0A7J8HAM9_MOLMO</name>
<dbReference type="AlphaFoldDB" id="A0A7J8HAM9"/>
<proteinExistence type="predicted"/>
<feature type="coiled-coil region" evidence="2">
    <location>
        <begin position="180"/>
        <end position="228"/>
    </location>
</feature>
<protein>
    <submittedName>
        <fullName evidence="4">Coiled-coil domain containing 146</fullName>
    </submittedName>
</protein>
<keyword evidence="5" id="KW-1185">Reference proteome</keyword>
<feature type="region of interest" description="Disordered" evidence="3">
    <location>
        <begin position="1"/>
        <end position="24"/>
    </location>
</feature>
<sequence length="272" mass="31855">MEDSTRDTEKAEKKKKDQEDPVDAIAPAINIQDEQFAGLSTTPAFNCLHELHAMGKLAGTRLAELKAKYTSLHDTVVSTQESEVQLLQSAKRFTEQIQQQQYHLQQADNFPEVFSTEVSKMREQLLKYQNEYNAVKERESHNQYRMNSLQEEKSLIIKEFEKIPKPGEMEKKMRLLRESTEEIRKEIMQKKLEIKNLREDLTSKQKQLVKEQKELEELLEYQVNLKDEVVHHQAIPVQIGKEIEKTTRKKVYDLIFLFLIIPNPLSQVMCVP</sequence>
<comment type="caution">
    <text evidence="4">The sequence shown here is derived from an EMBL/GenBank/DDBJ whole genome shotgun (WGS) entry which is preliminary data.</text>
</comment>
<feature type="compositionally biased region" description="Basic and acidic residues" evidence="3">
    <location>
        <begin position="1"/>
        <end position="19"/>
    </location>
</feature>
<dbReference type="EMBL" id="JACASF010000007">
    <property type="protein sequence ID" value="KAF6469091.1"/>
    <property type="molecule type" value="Genomic_DNA"/>
</dbReference>
<reference evidence="4 5" key="1">
    <citation type="journal article" date="2020" name="Nature">
        <title>Six reference-quality genomes reveal evolution of bat adaptations.</title>
        <authorList>
            <person name="Jebb D."/>
            <person name="Huang Z."/>
            <person name="Pippel M."/>
            <person name="Hughes G.M."/>
            <person name="Lavrichenko K."/>
            <person name="Devanna P."/>
            <person name="Winkler S."/>
            <person name="Jermiin L.S."/>
            <person name="Skirmuntt E.C."/>
            <person name="Katzourakis A."/>
            <person name="Burkitt-Gray L."/>
            <person name="Ray D.A."/>
            <person name="Sullivan K.A.M."/>
            <person name="Roscito J.G."/>
            <person name="Kirilenko B.M."/>
            <person name="Davalos L.M."/>
            <person name="Corthals A.P."/>
            <person name="Power M.L."/>
            <person name="Jones G."/>
            <person name="Ransome R.D."/>
            <person name="Dechmann D.K.N."/>
            <person name="Locatelli A.G."/>
            <person name="Puechmaille S.J."/>
            <person name="Fedrigo O."/>
            <person name="Jarvis E.D."/>
            <person name="Hiller M."/>
            <person name="Vernes S.C."/>
            <person name="Myers E.W."/>
            <person name="Teeling E.C."/>
        </authorList>
    </citation>
    <scope>NUCLEOTIDE SEQUENCE [LARGE SCALE GENOMIC DNA]</scope>
    <source>
        <strain evidence="4">MMolMol1</strain>
        <tissue evidence="4">Muscle</tissue>
    </source>
</reference>
<accession>A0A7J8HAM9</accession>
<dbReference type="PANTHER" id="PTHR32083:SF34">
    <property type="entry name" value="COILED-COIL DOMAIN-CONTAINING PROTEIN 146"/>
    <property type="match status" value="1"/>
</dbReference>
<dbReference type="Proteomes" id="UP000550707">
    <property type="component" value="Unassembled WGS sequence"/>
</dbReference>
<evidence type="ECO:0000256" key="1">
    <source>
        <dbReference type="ARBA" id="ARBA00023054"/>
    </source>
</evidence>